<reference evidence="2" key="1">
    <citation type="submission" date="2018-08" db="EMBL/GenBank/DDBJ databases">
        <authorList>
            <person name="Kim S.-J."/>
            <person name="Jung G.-Y."/>
        </authorList>
    </citation>
    <scope>NUCLEOTIDE SEQUENCE [LARGE SCALE GENOMIC DNA]</scope>
    <source>
        <strain evidence="2">GY_G</strain>
    </source>
</reference>
<proteinExistence type="predicted"/>
<evidence type="ECO:0000313" key="2">
    <source>
        <dbReference type="Proteomes" id="UP000263833"/>
    </source>
</evidence>
<keyword evidence="2" id="KW-1185">Reference proteome</keyword>
<organism evidence="1 2">
    <name type="scientific">Sphingorhabdus pulchriflava</name>
    <dbReference type="NCBI Taxonomy" id="2292257"/>
    <lineage>
        <taxon>Bacteria</taxon>
        <taxon>Pseudomonadati</taxon>
        <taxon>Pseudomonadota</taxon>
        <taxon>Alphaproteobacteria</taxon>
        <taxon>Sphingomonadales</taxon>
        <taxon>Sphingomonadaceae</taxon>
        <taxon>Sphingorhabdus</taxon>
    </lineage>
</organism>
<gene>
    <name evidence="1" type="ORF">DXH95_03110</name>
</gene>
<dbReference type="EMBL" id="QRGP01000001">
    <property type="protein sequence ID" value="RDV06430.1"/>
    <property type="molecule type" value="Genomic_DNA"/>
</dbReference>
<dbReference type="AlphaFoldDB" id="A0A371BFS9"/>
<dbReference type="Proteomes" id="UP000263833">
    <property type="component" value="Unassembled WGS sequence"/>
</dbReference>
<accession>A0A371BFS9</accession>
<comment type="caution">
    <text evidence="1">The sequence shown here is derived from an EMBL/GenBank/DDBJ whole genome shotgun (WGS) entry which is preliminary data.</text>
</comment>
<sequence length="157" mass="18512">MYLLIFGVVFWLAYKLLSKAVQPPLPPPPPVIRLYFDTSPVTEEEQEEWDRRLHEAHWGNSNGDKEVSIEDWRETLVELPLAVELPLDLQIVYKSEMPLRKITVHKVQRCEHADYLHAWCALRADWRNFRLEHCGPVVTVDGEYFETGEEWLETIKI</sequence>
<protein>
    <submittedName>
        <fullName evidence="1">Uncharacterized protein</fullName>
    </submittedName>
</protein>
<name>A0A371BFS9_9SPHN</name>
<evidence type="ECO:0000313" key="1">
    <source>
        <dbReference type="EMBL" id="RDV06430.1"/>
    </source>
</evidence>